<evidence type="ECO:0000313" key="2">
    <source>
        <dbReference type="Proteomes" id="UP000886501"/>
    </source>
</evidence>
<protein>
    <submittedName>
        <fullName evidence="1">Uncharacterized protein</fullName>
    </submittedName>
</protein>
<dbReference type="Proteomes" id="UP000886501">
    <property type="component" value="Unassembled WGS sequence"/>
</dbReference>
<keyword evidence="2" id="KW-1185">Reference proteome</keyword>
<accession>A0ACB6ZE89</accession>
<organism evidence="1 2">
    <name type="scientific">Thelephora ganbajun</name>
    <name type="common">Ganba fungus</name>
    <dbReference type="NCBI Taxonomy" id="370292"/>
    <lineage>
        <taxon>Eukaryota</taxon>
        <taxon>Fungi</taxon>
        <taxon>Dikarya</taxon>
        <taxon>Basidiomycota</taxon>
        <taxon>Agaricomycotina</taxon>
        <taxon>Agaricomycetes</taxon>
        <taxon>Thelephorales</taxon>
        <taxon>Thelephoraceae</taxon>
        <taxon>Thelephora</taxon>
    </lineage>
</organism>
<reference evidence="1" key="2">
    <citation type="journal article" date="2020" name="Nat. Commun.">
        <title>Large-scale genome sequencing of mycorrhizal fungi provides insights into the early evolution of symbiotic traits.</title>
        <authorList>
            <person name="Miyauchi S."/>
            <person name="Kiss E."/>
            <person name="Kuo A."/>
            <person name="Drula E."/>
            <person name="Kohler A."/>
            <person name="Sanchez-Garcia M."/>
            <person name="Morin E."/>
            <person name="Andreopoulos B."/>
            <person name="Barry K.W."/>
            <person name="Bonito G."/>
            <person name="Buee M."/>
            <person name="Carver A."/>
            <person name="Chen C."/>
            <person name="Cichocki N."/>
            <person name="Clum A."/>
            <person name="Culley D."/>
            <person name="Crous P.W."/>
            <person name="Fauchery L."/>
            <person name="Girlanda M."/>
            <person name="Hayes R.D."/>
            <person name="Keri Z."/>
            <person name="LaButti K."/>
            <person name="Lipzen A."/>
            <person name="Lombard V."/>
            <person name="Magnuson J."/>
            <person name="Maillard F."/>
            <person name="Murat C."/>
            <person name="Nolan M."/>
            <person name="Ohm R.A."/>
            <person name="Pangilinan J."/>
            <person name="Pereira M.F."/>
            <person name="Perotto S."/>
            <person name="Peter M."/>
            <person name="Pfister S."/>
            <person name="Riley R."/>
            <person name="Sitrit Y."/>
            <person name="Stielow J.B."/>
            <person name="Szollosi G."/>
            <person name="Zifcakova L."/>
            <person name="Stursova M."/>
            <person name="Spatafora J.W."/>
            <person name="Tedersoo L."/>
            <person name="Vaario L.M."/>
            <person name="Yamada A."/>
            <person name="Yan M."/>
            <person name="Wang P."/>
            <person name="Xu J."/>
            <person name="Bruns T."/>
            <person name="Baldrian P."/>
            <person name="Vilgalys R."/>
            <person name="Dunand C."/>
            <person name="Henrissat B."/>
            <person name="Grigoriev I.V."/>
            <person name="Hibbett D."/>
            <person name="Nagy L.G."/>
            <person name="Martin F.M."/>
        </authorList>
    </citation>
    <scope>NUCLEOTIDE SEQUENCE</scope>
    <source>
        <strain evidence="1">P2</strain>
    </source>
</reference>
<comment type="caution">
    <text evidence="1">The sequence shown here is derived from an EMBL/GenBank/DDBJ whole genome shotgun (WGS) entry which is preliminary data.</text>
</comment>
<reference evidence="1" key="1">
    <citation type="submission" date="2019-10" db="EMBL/GenBank/DDBJ databases">
        <authorList>
            <consortium name="DOE Joint Genome Institute"/>
            <person name="Kuo A."/>
            <person name="Miyauchi S."/>
            <person name="Kiss E."/>
            <person name="Drula E."/>
            <person name="Kohler A."/>
            <person name="Sanchez-Garcia M."/>
            <person name="Andreopoulos B."/>
            <person name="Barry K.W."/>
            <person name="Bonito G."/>
            <person name="Buee M."/>
            <person name="Carver A."/>
            <person name="Chen C."/>
            <person name="Cichocki N."/>
            <person name="Clum A."/>
            <person name="Culley D."/>
            <person name="Crous P.W."/>
            <person name="Fauchery L."/>
            <person name="Girlanda M."/>
            <person name="Hayes R."/>
            <person name="Keri Z."/>
            <person name="Labutti K."/>
            <person name="Lipzen A."/>
            <person name="Lombard V."/>
            <person name="Magnuson J."/>
            <person name="Maillard F."/>
            <person name="Morin E."/>
            <person name="Murat C."/>
            <person name="Nolan M."/>
            <person name="Ohm R."/>
            <person name="Pangilinan J."/>
            <person name="Pereira M."/>
            <person name="Perotto S."/>
            <person name="Peter M."/>
            <person name="Riley R."/>
            <person name="Sitrit Y."/>
            <person name="Stielow B."/>
            <person name="Szollosi G."/>
            <person name="Zifcakova L."/>
            <person name="Stursova M."/>
            <person name="Spatafora J.W."/>
            <person name="Tedersoo L."/>
            <person name="Vaario L.-M."/>
            <person name="Yamada A."/>
            <person name="Yan M."/>
            <person name="Wang P."/>
            <person name="Xu J."/>
            <person name="Bruns T."/>
            <person name="Baldrian P."/>
            <person name="Vilgalys R."/>
            <person name="Henrissat B."/>
            <person name="Grigoriev I.V."/>
            <person name="Hibbett D."/>
            <person name="Nagy L.G."/>
            <person name="Martin F.M."/>
        </authorList>
    </citation>
    <scope>NUCLEOTIDE SEQUENCE</scope>
    <source>
        <strain evidence="1">P2</strain>
    </source>
</reference>
<proteinExistence type="predicted"/>
<evidence type="ECO:0000313" key="1">
    <source>
        <dbReference type="EMBL" id="KAF9647763.1"/>
    </source>
</evidence>
<sequence length="100" mass="11597">MRYGSRLMLVGVMALNSDLPHSWCNNLCKHSVERDYLNPRNHRNELMTQHSREYVNHIIAPRREQHIQVRSTKESSNGGWGAHASPVTVVEIRIDYGRDC</sequence>
<dbReference type="EMBL" id="MU118026">
    <property type="protein sequence ID" value="KAF9647763.1"/>
    <property type="molecule type" value="Genomic_DNA"/>
</dbReference>
<name>A0ACB6ZE89_THEGA</name>
<gene>
    <name evidence="1" type="ORF">BDM02DRAFT_2505746</name>
</gene>